<dbReference type="AlphaFoldDB" id="A0A3E0HPU6"/>
<comment type="caution">
    <text evidence="1">The sequence shown here is derived from an EMBL/GenBank/DDBJ whole genome shotgun (WGS) entry which is preliminary data.</text>
</comment>
<sequence>MSTPASFEMAESHRLDALLLVARHLRRHRYLPEPHTIAVDRVWQRVRLFLLGEPDQELRDLLVWHDSLRDPTADFWRTACGTQRVVSVLGQTADGLPVKVFTGLPYQEGLVTLPVEPNAGQPASRDDLERAASKCARRIGEPAANPNTTIMGLSALQADGLACVVCGADYLRVRIPHVPVGRSVTGSQVFVCVGCRTDDAQRAAGGVLR</sequence>
<name>A0A3E0HPU6_9PSEU</name>
<dbReference type="RefSeq" id="WP_246015153.1">
    <property type="nucleotide sequence ID" value="NZ_CP144375.1"/>
</dbReference>
<reference evidence="1 2" key="1">
    <citation type="submission" date="2018-08" db="EMBL/GenBank/DDBJ databases">
        <title>Genomic Encyclopedia of Archaeal and Bacterial Type Strains, Phase II (KMG-II): from individual species to whole genera.</title>
        <authorList>
            <person name="Goeker M."/>
        </authorList>
    </citation>
    <scope>NUCLEOTIDE SEQUENCE [LARGE SCALE GENOMIC DNA]</scope>
    <source>
        <strain evidence="1 2">DSM 45791</strain>
    </source>
</reference>
<keyword evidence="2" id="KW-1185">Reference proteome</keyword>
<organism evidence="1 2">
    <name type="scientific">Kutzneria buriramensis</name>
    <dbReference type="NCBI Taxonomy" id="1045776"/>
    <lineage>
        <taxon>Bacteria</taxon>
        <taxon>Bacillati</taxon>
        <taxon>Actinomycetota</taxon>
        <taxon>Actinomycetes</taxon>
        <taxon>Pseudonocardiales</taxon>
        <taxon>Pseudonocardiaceae</taxon>
        <taxon>Kutzneria</taxon>
    </lineage>
</organism>
<proteinExistence type="predicted"/>
<gene>
    <name evidence="1" type="ORF">BCF44_105297</name>
</gene>
<dbReference type="EMBL" id="QUNO01000005">
    <property type="protein sequence ID" value="REH48438.1"/>
    <property type="molecule type" value="Genomic_DNA"/>
</dbReference>
<accession>A0A3E0HPU6</accession>
<evidence type="ECO:0000313" key="1">
    <source>
        <dbReference type="EMBL" id="REH48438.1"/>
    </source>
</evidence>
<dbReference type="Proteomes" id="UP000256269">
    <property type="component" value="Unassembled WGS sequence"/>
</dbReference>
<evidence type="ECO:0000313" key="2">
    <source>
        <dbReference type="Proteomes" id="UP000256269"/>
    </source>
</evidence>
<protein>
    <submittedName>
        <fullName evidence="1">Uncharacterized protein</fullName>
    </submittedName>
</protein>